<dbReference type="AlphaFoldDB" id="A0A0K2UBU6"/>
<organism evidence="1">
    <name type="scientific">Lepeophtheirus salmonis</name>
    <name type="common">Salmon louse</name>
    <name type="synonym">Caligus salmonis</name>
    <dbReference type="NCBI Taxonomy" id="72036"/>
    <lineage>
        <taxon>Eukaryota</taxon>
        <taxon>Metazoa</taxon>
        <taxon>Ecdysozoa</taxon>
        <taxon>Arthropoda</taxon>
        <taxon>Crustacea</taxon>
        <taxon>Multicrustacea</taxon>
        <taxon>Hexanauplia</taxon>
        <taxon>Copepoda</taxon>
        <taxon>Siphonostomatoida</taxon>
        <taxon>Caligidae</taxon>
        <taxon>Lepeophtheirus</taxon>
    </lineage>
</organism>
<reference evidence="1" key="1">
    <citation type="submission" date="2014-05" db="EMBL/GenBank/DDBJ databases">
        <authorList>
            <person name="Chronopoulou M."/>
        </authorList>
    </citation>
    <scope>NUCLEOTIDE SEQUENCE</scope>
    <source>
        <tissue evidence="1">Whole organism</tissue>
    </source>
</reference>
<name>A0A0K2UBU6_LEPSM</name>
<protein>
    <submittedName>
        <fullName evidence="1">Uncharacterized protein</fullName>
    </submittedName>
</protein>
<proteinExistence type="predicted"/>
<sequence length="37" mass="4203">PGDVLPFIHVIFWEENGCTTSSGNEIFISRFLSITFK</sequence>
<evidence type="ECO:0000313" key="1">
    <source>
        <dbReference type="EMBL" id="CDW35709.1"/>
    </source>
</evidence>
<accession>A0A0K2UBU6</accession>
<dbReference type="EMBL" id="HACA01018348">
    <property type="protein sequence ID" value="CDW35709.1"/>
    <property type="molecule type" value="Transcribed_RNA"/>
</dbReference>
<feature type="non-terminal residue" evidence="1">
    <location>
        <position position="1"/>
    </location>
</feature>